<dbReference type="SUPFAM" id="SSF49842">
    <property type="entry name" value="TNF-like"/>
    <property type="match status" value="1"/>
</dbReference>
<dbReference type="GO" id="GO:0005576">
    <property type="term" value="C:extracellular region"/>
    <property type="evidence" value="ECO:0007669"/>
    <property type="project" value="UniProtKB-SubCell"/>
</dbReference>
<dbReference type="InterPro" id="IPR001073">
    <property type="entry name" value="C1q_dom"/>
</dbReference>
<proteinExistence type="predicted"/>
<dbReference type="PRINTS" id="PR00007">
    <property type="entry name" value="COMPLEMNTC1Q"/>
</dbReference>
<reference evidence="7" key="1">
    <citation type="submission" date="2024-04" db="EMBL/GenBank/DDBJ databases">
        <title>Salinicola lusitanus LLJ914,a marine bacterium isolated from the Okinawa Trough.</title>
        <authorList>
            <person name="Li J."/>
        </authorList>
    </citation>
    <scope>NUCLEOTIDE SEQUENCE [LARGE SCALE GENOMIC DNA]</scope>
</reference>
<evidence type="ECO:0000256" key="1">
    <source>
        <dbReference type="ARBA" id="ARBA00004613"/>
    </source>
</evidence>
<evidence type="ECO:0000313" key="6">
    <source>
        <dbReference type="EMBL" id="KAK7883864.1"/>
    </source>
</evidence>
<evidence type="ECO:0000256" key="2">
    <source>
        <dbReference type="ARBA" id="ARBA00022525"/>
    </source>
</evidence>
<dbReference type="Gene3D" id="2.60.120.40">
    <property type="match status" value="1"/>
</dbReference>
<gene>
    <name evidence="6" type="ORF">WMY93_026987</name>
</gene>
<keyword evidence="2" id="KW-0964">Secreted</keyword>
<dbReference type="InterPro" id="IPR050822">
    <property type="entry name" value="Cerebellin_Synaptic_Org"/>
</dbReference>
<keyword evidence="3 4" id="KW-0732">Signal</keyword>
<dbReference type="InterPro" id="IPR008983">
    <property type="entry name" value="Tumour_necrosis_fac-like_dom"/>
</dbReference>
<evidence type="ECO:0000256" key="3">
    <source>
        <dbReference type="ARBA" id="ARBA00022729"/>
    </source>
</evidence>
<protein>
    <recommendedName>
        <fullName evidence="5">C1q domain-containing protein</fullName>
    </recommendedName>
</protein>
<comment type="subcellular location">
    <subcellularLocation>
        <location evidence="1">Secreted</location>
    </subcellularLocation>
</comment>
<organism evidence="6 7">
    <name type="scientific">Mugilogobius chulae</name>
    <name type="common">yellowstripe goby</name>
    <dbReference type="NCBI Taxonomy" id="88201"/>
    <lineage>
        <taxon>Eukaryota</taxon>
        <taxon>Metazoa</taxon>
        <taxon>Chordata</taxon>
        <taxon>Craniata</taxon>
        <taxon>Vertebrata</taxon>
        <taxon>Euteleostomi</taxon>
        <taxon>Actinopterygii</taxon>
        <taxon>Neopterygii</taxon>
        <taxon>Teleostei</taxon>
        <taxon>Neoteleostei</taxon>
        <taxon>Acanthomorphata</taxon>
        <taxon>Gobiaria</taxon>
        <taxon>Gobiiformes</taxon>
        <taxon>Gobioidei</taxon>
        <taxon>Gobiidae</taxon>
        <taxon>Gobionellinae</taxon>
        <taxon>Mugilogobius</taxon>
    </lineage>
</organism>
<dbReference type="PANTHER" id="PTHR22923">
    <property type="entry name" value="CEREBELLIN-RELATED"/>
    <property type="match status" value="1"/>
</dbReference>
<dbReference type="PANTHER" id="PTHR22923:SF102">
    <property type="entry name" value="CEREBELLIN 13-RELATED"/>
    <property type="match status" value="1"/>
</dbReference>
<dbReference type="Proteomes" id="UP001460270">
    <property type="component" value="Unassembled WGS sequence"/>
</dbReference>
<feature type="domain" description="C1q" evidence="5">
    <location>
        <begin position="63"/>
        <end position="204"/>
    </location>
</feature>
<dbReference type="EMBL" id="JBBPFD010000020">
    <property type="protein sequence ID" value="KAK7883864.1"/>
    <property type="molecule type" value="Genomic_DNA"/>
</dbReference>
<feature type="signal peptide" evidence="4">
    <location>
        <begin position="1"/>
        <end position="18"/>
    </location>
</feature>
<dbReference type="PROSITE" id="PS50871">
    <property type="entry name" value="C1Q"/>
    <property type="match status" value="1"/>
</dbReference>
<evidence type="ECO:0000259" key="5">
    <source>
        <dbReference type="PROSITE" id="PS50871"/>
    </source>
</evidence>
<sequence>MKNSLVFVLLLLCSFSSARRDRDKDESQPCLSDIHAALRDMTATLTEHKMKIEQLQRGNKAEPRVGHVAFSTSLVVSGTQVQGPYSNFKTLVYKHVFTNIGNAYNASTGLFTAPVKGVYHFEFYVAAEAKGHSLSALLMKNGGRVVGLYEHQTAGFSTAANGVTLILEANDTVYVSMWPNNVIFDNENHHSTFSGHLLFPMSPVSPLELALTTVEASPAGCSCLTIT</sequence>
<feature type="chain" id="PRO_5043900703" description="C1q domain-containing protein" evidence="4">
    <location>
        <begin position="19"/>
        <end position="227"/>
    </location>
</feature>
<dbReference type="SMART" id="SM00110">
    <property type="entry name" value="C1Q"/>
    <property type="match status" value="1"/>
</dbReference>
<name>A0AAW0N3Y1_9GOBI</name>
<comment type="caution">
    <text evidence="6">The sequence shown here is derived from an EMBL/GenBank/DDBJ whole genome shotgun (WGS) entry which is preliminary data.</text>
</comment>
<dbReference type="Pfam" id="PF00386">
    <property type="entry name" value="C1q"/>
    <property type="match status" value="1"/>
</dbReference>
<evidence type="ECO:0000313" key="7">
    <source>
        <dbReference type="Proteomes" id="UP001460270"/>
    </source>
</evidence>
<keyword evidence="7" id="KW-1185">Reference proteome</keyword>
<accession>A0AAW0N3Y1</accession>
<evidence type="ECO:0000256" key="4">
    <source>
        <dbReference type="SAM" id="SignalP"/>
    </source>
</evidence>
<dbReference type="AlphaFoldDB" id="A0AAW0N3Y1"/>